<reference evidence="2 3" key="1">
    <citation type="submission" date="2008-10" db="EMBL/GenBank/DDBJ databases">
        <title>Draft genome sequence of Desulvovibrio piger (ATCC 29098).</title>
        <authorList>
            <person name="Sudarsanam P."/>
            <person name="Ley R."/>
            <person name="Guruge J."/>
            <person name="Turnbaugh P.J."/>
            <person name="Mahowald M."/>
            <person name="Liep D."/>
            <person name="Gordon J."/>
        </authorList>
    </citation>
    <scope>NUCLEOTIDE SEQUENCE [LARGE SCALE GENOMIC DNA]</scope>
    <source>
        <strain evidence="2 3">ATCC 29098</strain>
    </source>
</reference>
<accession>B6WVQ6</accession>
<name>B6WVQ6_9BACT</name>
<dbReference type="AlphaFoldDB" id="B6WVQ6"/>
<feature type="region of interest" description="Disordered" evidence="1">
    <location>
        <begin position="24"/>
        <end position="48"/>
    </location>
</feature>
<dbReference type="Proteomes" id="UP000003676">
    <property type="component" value="Unassembled WGS sequence"/>
</dbReference>
<protein>
    <submittedName>
        <fullName evidence="2">Uncharacterized protein</fullName>
    </submittedName>
</protein>
<proteinExistence type="predicted"/>
<dbReference type="EMBL" id="ABXU01000065">
    <property type="protein sequence ID" value="EEB32962.1"/>
    <property type="molecule type" value="Genomic_DNA"/>
</dbReference>
<organism evidence="2 3">
    <name type="scientific">Desulfovibrio piger ATCC 29098</name>
    <dbReference type="NCBI Taxonomy" id="411464"/>
    <lineage>
        <taxon>Bacteria</taxon>
        <taxon>Pseudomonadati</taxon>
        <taxon>Thermodesulfobacteriota</taxon>
        <taxon>Desulfovibrionia</taxon>
        <taxon>Desulfovibrionales</taxon>
        <taxon>Desulfovibrionaceae</taxon>
        <taxon>Desulfovibrio</taxon>
    </lineage>
</organism>
<dbReference type="HOGENOM" id="CLU_2648619_0_0_7"/>
<evidence type="ECO:0000313" key="3">
    <source>
        <dbReference type="Proteomes" id="UP000003676"/>
    </source>
</evidence>
<evidence type="ECO:0000256" key="1">
    <source>
        <dbReference type="SAM" id="MobiDB-lite"/>
    </source>
</evidence>
<gene>
    <name evidence="2" type="ORF">DESPIG_02174</name>
</gene>
<comment type="caution">
    <text evidence="2">The sequence shown here is derived from an EMBL/GenBank/DDBJ whole genome shotgun (WGS) entry which is preliminary data.</text>
</comment>
<sequence>MLSFAFTDSLPFPAAGVRPPPACTTFPRRPTDSPFSPVQPKRHLRMSPAPCHRAYRTAAAIRRRSPRSANDNAPSP</sequence>
<evidence type="ECO:0000313" key="2">
    <source>
        <dbReference type="EMBL" id="EEB32962.1"/>
    </source>
</evidence>
<reference evidence="2 3" key="2">
    <citation type="submission" date="2008-10" db="EMBL/GenBank/DDBJ databases">
        <authorList>
            <person name="Fulton L."/>
            <person name="Clifton S."/>
            <person name="Fulton B."/>
            <person name="Xu J."/>
            <person name="Minx P."/>
            <person name="Pepin K.H."/>
            <person name="Johnson M."/>
            <person name="Bhonagiri V."/>
            <person name="Nash W.E."/>
            <person name="Mardis E.R."/>
            <person name="Wilson R.K."/>
        </authorList>
    </citation>
    <scope>NUCLEOTIDE SEQUENCE [LARGE SCALE GENOMIC DNA]</scope>
    <source>
        <strain evidence="2 3">ATCC 29098</strain>
    </source>
</reference>